<dbReference type="Pfam" id="PF04138">
    <property type="entry name" value="GtrA_DPMS_TM"/>
    <property type="match status" value="1"/>
</dbReference>
<dbReference type="AlphaFoldDB" id="R9PG72"/>
<name>R9PG72_AGAAL</name>
<dbReference type="RefSeq" id="WP_016400138.1">
    <property type="nucleotide sequence ID" value="NZ_BARX01000002.1"/>
</dbReference>
<comment type="caution">
    <text evidence="8">The sequence shown here is derived from an EMBL/GenBank/DDBJ whole genome shotgun (WGS) entry which is preliminary data.</text>
</comment>
<dbReference type="PANTHER" id="PTHR38459:SF1">
    <property type="entry name" value="PROPHAGE BACTOPRENOL-LINKED GLUCOSE TRANSLOCASE HOMOLOG"/>
    <property type="match status" value="1"/>
</dbReference>
<feature type="transmembrane region" description="Helical" evidence="6">
    <location>
        <begin position="102"/>
        <end position="123"/>
    </location>
</feature>
<dbReference type="STRING" id="1331007.AALB_0450"/>
<feature type="transmembrane region" description="Helical" evidence="6">
    <location>
        <begin position="41"/>
        <end position="66"/>
    </location>
</feature>
<evidence type="ECO:0000256" key="3">
    <source>
        <dbReference type="ARBA" id="ARBA00022692"/>
    </source>
</evidence>
<dbReference type="GO" id="GO:0000271">
    <property type="term" value="P:polysaccharide biosynthetic process"/>
    <property type="evidence" value="ECO:0007669"/>
    <property type="project" value="InterPro"/>
</dbReference>
<evidence type="ECO:0000256" key="5">
    <source>
        <dbReference type="ARBA" id="ARBA00023136"/>
    </source>
</evidence>
<evidence type="ECO:0000259" key="7">
    <source>
        <dbReference type="Pfam" id="PF04138"/>
    </source>
</evidence>
<feature type="transmembrane region" description="Helical" evidence="6">
    <location>
        <begin position="78"/>
        <end position="96"/>
    </location>
</feature>
<dbReference type="InterPro" id="IPR007267">
    <property type="entry name" value="GtrA_DPMS_TM"/>
</dbReference>
<protein>
    <submittedName>
        <fullName evidence="8">GtrA-like protein</fullName>
    </submittedName>
</protein>
<dbReference type="OrthoDB" id="8562382at2"/>
<feature type="domain" description="GtrA/DPMS transmembrane" evidence="7">
    <location>
        <begin position="15"/>
        <end position="124"/>
    </location>
</feature>
<reference evidence="8" key="1">
    <citation type="journal article" date="2013" name="Genome Announc.">
        <title>Draft Genome Sequence of Agarivorans albus Strain MKT 106T, an Agarolytic Marine Bacterium.</title>
        <authorList>
            <person name="Yasuike M."/>
            <person name="Nakamura Y."/>
            <person name="Kai W."/>
            <person name="Fujiwara A."/>
            <person name="Fukui Y."/>
            <person name="Satomi M."/>
            <person name="Sano M."/>
        </authorList>
    </citation>
    <scope>NUCLEOTIDE SEQUENCE [LARGE SCALE GENOMIC DNA]</scope>
</reference>
<accession>R9PG72</accession>
<keyword evidence="4 6" id="KW-1133">Transmembrane helix</keyword>
<evidence type="ECO:0000313" key="8">
    <source>
        <dbReference type="EMBL" id="GAD00370.1"/>
    </source>
</evidence>
<evidence type="ECO:0000256" key="1">
    <source>
        <dbReference type="ARBA" id="ARBA00004141"/>
    </source>
</evidence>
<keyword evidence="5 6" id="KW-0472">Membrane</keyword>
<evidence type="ECO:0000256" key="2">
    <source>
        <dbReference type="ARBA" id="ARBA00009399"/>
    </source>
</evidence>
<dbReference type="GO" id="GO:0005886">
    <property type="term" value="C:plasma membrane"/>
    <property type="evidence" value="ECO:0007669"/>
    <property type="project" value="TreeGrafter"/>
</dbReference>
<evidence type="ECO:0000313" key="9">
    <source>
        <dbReference type="Proteomes" id="UP000014461"/>
    </source>
</evidence>
<gene>
    <name evidence="8" type="ORF">AALB_0450</name>
</gene>
<dbReference type="InterPro" id="IPR051401">
    <property type="entry name" value="GtrA_CellWall_Glycosyl"/>
</dbReference>
<proteinExistence type="inferred from homology"/>
<evidence type="ECO:0000256" key="4">
    <source>
        <dbReference type="ARBA" id="ARBA00022989"/>
    </source>
</evidence>
<dbReference type="EMBL" id="BARX01000002">
    <property type="protein sequence ID" value="GAD00370.1"/>
    <property type="molecule type" value="Genomic_DNA"/>
</dbReference>
<organism evidence="8 9">
    <name type="scientific">Agarivorans albus MKT 106</name>
    <dbReference type="NCBI Taxonomy" id="1331007"/>
    <lineage>
        <taxon>Bacteria</taxon>
        <taxon>Pseudomonadati</taxon>
        <taxon>Pseudomonadota</taxon>
        <taxon>Gammaproteobacteria</taxon>
        <taxon>Alteromonadales</taxon>
        <taxon>Alteromonadaceae</taxon>
        <taxon>Agarivorans</taxon>
    </lineage>
</organism>
<keyword evidence="3 6" id="KW-0812">Transmembrane</keyword>
<comment type="similarity">
    <text evidence="2">Belongs to the GtrA family.</text>
</comment>
<comment type="subcellular location">
    <subcellularLocation>
        <location evidence="1">Membrane</location>
        <topology evidence="1">Multi-pass membrane protein</topology>
    </subcellularLocation>
</comment>
<dbReference type="Proteomes" id="UP000014461">
    <property type="component" value="Unassembled WGS sequence"/>
</dbReference>
<sequence length="133" mass="14936">MAHLIAKLFSLRIARYGLTGVIATTIHFVLALAVLQHWPQAFALANFVGFSLAFVFSYLLQTCWVFQNQPSLNNALRFFVVQTSALCLSILLSSLLNDFSNIIKVAVVIVLLPLVTFVIHRCWTYSQAEIHKP</sequence>
<keyword evidence="9" id="KW-1185">Reference proteome</keyword>
<dbReference type="PANTHER" id="PTHR38459">
    <property type="entry name" value="PROPHAGE BACTOPRENOL-LINKED GLUCOSE TRANSLOCASE HOMOLOG"/>
    <property type="match status" value="1"/>
</dbReference>
<feature type="transmembrane region" description="Helical" evidence="6">
    <location>
        <begin position="16"/>
        <end position="35"/>
    </location>
</feature>
<evidence type="ECO:0000256" key="6">
    <source>
        <dbReference type="SAM" id="Phobius"/>
    </source>
</evidence>